<dbReference type="EMBL" id="JBBPBN010000172">
    <property type="protein sequence ID" value="KAK8974079.1"/>
    <property type="molecule type" value="Genomic_DNA"/>
</dbReference>
<evidence type="ECO:0000313" key="1">
    <source>
        <dbReference type="EMBL" id="KAK8974079.1"/>
    </source>
</evidence>
<protein>
    <submittedName>
        <fullName evidence="1">Uncharacterized protein</fullName>
    </submittedName>
</protein>
<keyword evidence="2" id="KW-1185">Reference proteome</keyword>
<organism evidence="1 2">
    <name type="scientific">Hibiscus sabdariffa</name>
    <name type="common">roselle</name>
    <dbReference type="NCBI Taxonomy" id="183260"/>
    <lineage>
        <taxon>Eukaryota</taxon>
        <taxon>Viridiplantae</taxon>
        <taxon>Streptophyta</taxon>
        <taxon>Embryophyta</taxon>
        <taxon>Tracheophyta</taxon>
        <taxon>Spermatophyta</taxon>
        <taxon>Magnoliopsida</taxon>
        <taxon>eudicotyledons</taxon>
        <taxon>Gunneridae</taxon>
        <taxon>Pentapetalae</taxon>
        <taxon>rosids</taxon>
        <taxon>malvids</taxon>
        <taxon>Malvales</taxon>
        <taxon>Malvaceae</taxon>
        <taxon>Malvoideae</taxon>
        <taxon>Hibiscus</taxon>
    </lineage>
</organism>
<gene>
    <name evidence="1" type="ORF">V6N11_064567</name>
</gene>
<sequence>MGKQQQHDHLQDGQLASNRIELRIVTNANAAIASAAAFVALVSSKTLRTNLYLASHRYTTKSCRCTIENLHHFHSVRFKKAKAKSPTMYKDSTMRHEQIPRFLEKSKDSIAFTI</sequence>
<reference evidence="1 2" key="1">
    <citation type="journal article" date="2024" name="G3 (Bethesda)">
        <title>Genome assembly of Hibiscus sabdariffa L. provides insights into metabolisms of medicinal natural products.</title>
        <authorList>
            <person name="Kim T."/>
        </authorList>
    </citation>
    <scope>NUCLEOTIDE SEQUENCE [LARGE SCALE GENOMIC DNA]</scope>
    <source>
        <strain evidence="1">TK-2024</strain>
        <tissue evidence="1">Old leaves</tissue>
    </source>
</reference>
<comment type="caution">
    <text evidence="1">The sequence shown here is derived from an EMBL/GenBank/DDBJ whole genome shotgun (WGS) entry which is preliminary data.</text>
</comment>
<dbReference type="Proteomes" id="UP001396334">
    <property type="component" value="Unassembled WGS sequence"/>
</dbReference>
<name>A0ABR2ND36_9ROSI</name>
<proteinExistence type="predicted"/>
<accession>A0ABR2ND36</accession>
<evidence type="ECO:0000313" key="2">
    <source>
        <dbReference type="Proteomes" id="UP001396334"/>
    </source>
</evidence>